<organism evidence="1 2">
    <name type="scientific">Paucihalobacter ruber</name>
    <dbReference type="NCBI Taxonomy" id="2567861"/>
    <lineage>
        <taxon>Bacteria</taxon>
        <taxon>Pseudomonadati</taxon>
        <taxon>Bacteroidota</taxon>
        <taxon>Flavobacteriia</taxon>
        <taxon>Flavobacteriales</taxon>
        <taxon>Flavobacteriaceae</taxon>
        <taxon>Paucihalobacter</taxon>
    </lineage>
</organism>
<accession>A0A506PED1</accession>
<dbReference type="Pfam" id="PF10677">
    <property type="entry name" value="DUF2490"/>
    <property type="match status" value="1"/>
</dbReference>
<proteinExistence type="predicted"/>
<comment type="caution">
    <text evidence="1">The sequence shown here is derived from an EMBL/GenBank/DDBJ whole genome shotgun (WGS) entry which is preliminary data.</text>
</comment>
<gene>
    <name evidence="1" type="ORF">FJ651_13695</name>
</gene>
<dbReference type="Proteomes" id="UP000317332">
    <property type="component" value="Unassembled WGS sequence"/>
</dbReference>
<evidence type="ECO:0000313" key="1">
    <source>
        <dbReference type="EMBL" id="TPV31868.1"/>
    </source>
</evidence>
<evidence type="ECO:0000313" key="2">
    <source>
        <dbReference type="Proteomes" id="UP000317332"/>
    </source>
</evidence>
<sequence>MQTKSSLKKIYIHFSVLPLYCLVWLSSYGQNTEPEASLVNPQTTLTWIGNYGTFRLSDKFYWHAELHYRRRESANTLFYGQMAQIYNRHGIKYVPTKNFSATFGGVLRFDFNPNAEDGFESMILEPRLWHEYIWTMPYEHLRIYHRLRFEHRWSRGFAENSDWRFRNRWRYKFLMKIPLNKPNLQPGAFYFSPDVELIMQSGKTISDNTLEDLRIFPTFAYIASPRVTYSAGLMYTTGQTEEAGYIYRERWILRFNVYLNFDFRKGEQKIPETNFYD</sequence>
<name>A0A506PED1_9FLAO</name>
<keyword evidence="2" id="KW-1185">Reference proteome</keyword>
<dbReference type="InterPro" id="IPR019619">
    <property type="entry name" value="DUF2490"/>
</dbReference>
<dbReference type="EMBL" id="VHIQ01000007">
    <property type="protein sequence ID" value="TPV31868.1"/>
    <property type="molecule type" value="Genomic_DNA"/>
</dbReference>
<dbReference type="AlphaFoldDB" id="A0A506PED1"/>
<protein>
    <submittedName>
        <fullName evidence="1">DUF2490 domain-containing protein</fullName>
    </submittedName>
</protein>
<dbReference type="OrthoDB" id="1118734at2"/>
<reference evidence="1 2" key="1">
    <citation type="submission" date="2019-06" db="EMBL/GenBank/DDBJ databases">
        <title>Flavobacteriaceae Paucihalobacterium erythroidium CWB-1, complete genome.</title>
        <authorList>
            <person name="Wu S."/>
        </authorList>
    </citation>
    <scope>NUCLEOTIDE SEQUENCE [LARGE SCALE GENOMIC DNA]</scope>
    <source>
        <strain evidence="1 2">CWB-1</strain>
    </source>
</reference>